<reference evidence="1 2" key="1">
    <citation type="submission" date="2023-05" db="EMBL/GenBank/DDBJ databases">
        <title>B98-5 Cell Line De Novo Hybrid Assembly: An Optical Mapping Approach.</title>
        <authorList>
            <person name="Kananen K."/>
            <person name="Auerbach J.A."/>
            <person name="Kautto E."/>
            <person name="Blachly J.S."/>
        </authorList>
    </citation>
    <scope>NUCLEOTIDE SEQUENCE [LARGE SCALE GENOMIC DNA]</scope>
    <source>
        <strain evidence="1">B95-8</strain>
        <tissue evidence="1">Cell line</tissue>
    </source>
</reference>
<evidence type="ECO:0000313" key="2">
    <source>
        <dbReference type="Proteomes" id="UP001266305"/>
    </source>
</evidence>
<dbReference type="Proteomes" id="UP001266305">
    <property type="component" value="Unassembled WGS sequence"/>
</dbReference>
<comment type="caution">
    <text evidence="1">The sequence shown here is derived from an EMBL/GenBank/DDBJ whole genome shotgun (WGS) entry which is preliminary data.</text>
</comment>
<gene>
    <name evidence="1" type="primary">MYOM2_3</name>
    <name evidence="1" type="ORF">P7K49_027758</name>
</gene>
<sequence>MALERGLEEDGMLIEGDDSETFLMSQNSEHPNFHGTLGRQRYQSLVAAYGEAKRQRFLSELAHMEENVHLARSQARNKLDKYAIQQMVEDKLAWERHSFEERISRAPEILVRLRSHTVWERMSVKLCFTVQGFPTPVVQW</sequence>
<evidence type="ECO:0000313" key="1">
    <source>
        <dbReference type="EMBL" id="KAK2094020.1"/>
    </source>
</evidence>
<dbReference type="EMBL" id="JASSZA010000014">
    <property type="protein sequence ID" value="KAK2094020.1"/>
    <property type="molecule type" value="Genomic_DNA"/>
</dbReference>
<keyword evidence="2" id="KW-1185">Reference proteome</keyword>
<name>A0ABQ9UBB0_SAGOE</name>
<organism evidence="1 2">
    <name type="scientific">Saguinus oedipus</name>
    <name type="common">Cotton-top tamarin</name>
    <name type="synonym">Oedipomidas oedipus</name>
    <dbReference type="NCBI Taxonomy" id="9490"/>
    <lineage>
        <taxon>Eukaryota</taxon>
        <taxon>Metazoa</taxon>
        <taxon>Chordata</taxon>
        <taxon>Craniata</taxon>
        <taxon>Vertebrata</taxon>
        <taxon>Euteleostomi</taxon>
        <taxon>Mammalia</taxon>
        <taxon>Eutheria</taxon>
        <taxon>Euarchontoglires</taxon>
        <taxon>Primates</taxon>
        <taxon>Haplorrhini</taxon>
        <taxon>Platyrrhini</taxon>
        <taxon>Cebidae</taxon>
        <taxon>Callitrichinae</taxon>
        <taxon>Saguinus</taxon>
    </lineage>
</organism>
<protein>
    <submittedName>
        <fullName evidence="1">Myomesin-2</fullName>
    </submittedName>
</protein>
<proteinExistence type="predicted"/>
<accession>A0ABQ9UBB0</accession>